<dbReference type="AlphaFoldDB" id="A0A255XII2"/>
<sequence>MQITLFDGKFQRDYFFVPTKISADIYRAMIEGERDWGDPSLMTTFTAWVNEYAQKNVPGYTQTVVINYPADEYVPSSFEAFDTLNISVMGWWQPGWDTAVFASRTNFSDMKHMFNLVSDVDGYIDADDPFDLEDDVLPDFDDLSGRDQMLNIMRGLVHKLKASCTIGSNWVIVYSGDRLLHVIYACEERLGRDPYLVEELFSAQKYGPLYAQAVTEFVQDVRRLSLAILGASKQGQALVDAFYGGEEAQIFPDMPKVNPNTIFGPPPDSKDAVQLTMIWQEFLNLPTPVQDDGGF</sequence>
<proteinExistence type="predicted"/>
<accession>A0A255XII2</accession>
<reference evidence="1 2" key="1">
    <citation type="submission" date="2017-07" db="EMBL/GenBank/DDBJ databases">
        <title>Elstera cyanobacteriorum sp. nov., a novel bacterium isolated from cyanobacterial aggregates in a eutrophic lake.</title>
        <authorList>
            <person name="Cai H."/>
        </authorList>
    </citation>
    <scope>NUCLEOTIDE SEQUENCE [LARGE SCALE GENOMIC DNA]</scope>
    <source>
        <strain evidence="1 2">TH019</strain>
    </source>
</reference>
<evidence type="ECO:0000313" key="2">
    <source>
        <dbReference type="Proteomes" id="UP000216361"/>
    </source>
</evidence>
<organism evidence="1 2">
    <name type="scientific">Elstera cyanobacteriorum</name>
    <dbReference type="NCBI Taxonomy" id="2022747"/>
    <lineage>
        <taxon>Bacteria</taxon>
        <taxon>Pseudomonadati</taxon>
        <taxon>Pseudomonadota</taxon>
        <taxon>Alphaproteobacteria</taxon>
        <taxon>Rhodospirillales</taxon>
        <taxon>Rhodospirillaceae</taxon>
        <taxon>Elstera</taxon>
    </lineage>
</organism>
<protein>
    <submittedName>
        <fullName evidence="1">Uncharacterized protein</fullName>
    </submittedName>
</protein>
<dbReference type="RefSeq" id="WP_094410431.1">
    <property type="nucleotide sequence ID" value="NZ_BMJZ01000003.1"/>
</dbReference>
<gene>
    <name evidence="1" type="ORF">CHR90_17600</name>
</gene>
<comment type="caution">
    <text evidence="1">The sequence shown here is derived from an EMBL/GenBank/DDBJ whole genome shotgun (WGS) entry which is preliminary data.</text>
</comment>
<keyword evidence="2" id="KW-1185">Reference proteome</keyword>
<dbReference type="OrthoDB" id="7369601at2"/>
<dbReference type="Proteomes" id="UP000216361">
    <property type="component" value="Unassembled WGS sequence"/>
</dbReference>
<dbReference type="EMBL" id="NOXS01000035">
    <property type="protein sequence ID" value="OYQ16793.1"/>
    <property type="molecule type" value="Genomic_DNA"/>
</dbReference>
<name>A0A255XII2_9PROT</name>
<evidence type="ECO:0000313" key="1">
    <source>
        <dbReference type="EMBL" id="OYQ16793.1"/>
    </source>
</evidence>